<name>A0A941E0X1_9BACI</name>
<evidence type="ECO:0000313" key="3">
    <source>
        <dbReference type="Proteomes" id="UP000675284"/>
    </source>
</evidence>
<keyword evidence="3" id="KW-1185">Reference proteome</keyword>
<keyword evidence="1" id="KW-0472">Membrane</keyword>
<evidence type="ECO:0000256" key="1">
    <source>
        <dbReference type="SAM" id="Phobius"/>
    </source>
</evidence>
<evidence type="ECO:0000313" key="2">
    <source>
        <dbReference type="EMBL" id="MBR7797728.1"/>
    </source>
</evidence>
<keyword evidence="1" id="KW-0812">Transmembrane</keyword>
<protein>
    <submittedName>
        <fullName evidence="2">Uncharacterized protein</fullName>
    </submittedName>
</protein>
<gene>
    <name evidence="2" type="ORF">KCX74_16990</name>
</gene>
<dbReference type="Proteomes" id="UP000675284">
    <property type="component" value="Unassembled WGS sequence"/>
</dbReference>
<sequence>MWHNLVNNLPSFKTYIYMAFAFLVPFAIAKMNMKFHKLGDPPWKKKDDASNYEKE</sequence>
<dbReference type="RefSeq" id="WP_162986287.1">
    <property type="nucleotide sequence ID" value="NZ_CP115959.1"/>
</dbReference>
<accession>A0A941E0X1</accession>
<reference evidence="2" key="1">
    <citation type="submission" date="2021-04" db="EMBL/GenBank/DDBJ databases">
        <title>Isolation and polyphasic classification of algal microorganism.</title>
        <authorList>
            <person name="Wang S."/>
        </authorList>
    </citation>
    <scope>NUCLEOTIDE SEQUENCE</scope>
    <source>
        <strain evidence="2">720a</strain>
    </source>
</reference>
<dbReference type="EMBL" id="JAGSOT010000067">
    <property type="protein sequence ID" value="MBR7797728.1"/>
    <property type="molecule type" value="Genomic_DNA"/>
</dbReference>
<dbReference type="AlphaFoldDB" id="A0A941E0X1"/>
<comment type="caution">
    <text evidence="2">The sequence shown here is derived from an EMBL/GenBank/DDBJ whole genome shotgun (WGS) entry which is preliminary data.</text>
</comment>
<organism evidence="2 3">
    <name type="scientific">Virgibacillus salarius</name>
    <dbReference type="NCBI Taxonomy" id="447199"/>
    <lineage>
        <taxon>Bacteria</taxon>
        <taxon>Bacillati</taxon>
        <taxon>Bacillota</taxon>
        <taxon>Bacilli</taxon>
        <taxon>Bacillales</taxon>
        <taxon>Bacillaceae</taxon>
        <taxon>Virgibacillus</taxon>
    </lineage>
</organism>
<keyword evidence="1" id="KW-1133">Transmembrane helix</keyword>
<feature type="transmembrane region" description="Helical" evidence="1">
    <location>
        <begin position="12"/>
        <end position="29"/>
    </location>
</feature>
<proteinExistence type="predicted"/>